<keyword evidence="4 7" id="KW-0812">Transmembrane</keyword>
<dbReference type="InterPro" id="IPR011066">
    <property type="entry name" value="MscS_channel_C_sf"/>
</dbReference>
<dbReference type="PANTHER" id="PTHR30221">
    <property type="entry name" value="SMALL-CONDUCTANCE MECHANOSENSITIVE CHANNEL"/>
    <property type="match status" value="1"/>
</dbReference>
<dbReference type="InterPro" id="IPR049278">
    <property type="entry name" value="MS_channel_C"/>
</dbReference>
<keyword evidence="3" id="KW-1003">Cell membrane</keyword>
<dbReference type="Gene3D" id="2.30.30.60">
    <property type="match status" value="1"/>
</dbReference>
<dbReference type="InterPro" id="IPR023408">
    <property type="entry name" value="MscS_beta-dom_sf"/>
</dbReference>
<evidence type="ECO:0000313" key="10">
    <source>
        <dbReference type="EMBL" id="ABR71853.1"/>
    </source>
</evidence>
<comment type="function">
    <text evidence="7">Mechanosensitive channel that participates in the regulation of osmotic pressure changes within the cell, opening in response to stretch forces in the membrane lipid bilayer, without the need for other proteins. Contributes to normal resistance to hypoosmotic shock. Forms an ion channel of 1.0 nanosiemens conductance with a slight preference for anions.</text>
</comment>
<dbReference type="STRING" id="400668.Mmwyl1_2942"/>
<evidence type="ECO:0000256" key="5">
    <source>
        <dbReference type="ARBA" id="ARBA00022989"/>
    </source>
</evidence>
<organism evidence="10">
    <name type="scientific">Marinomonas sp. (strain MWYL1)</name>
    <dbReference type="NCBI Taxonomy" id="400668"/>
    <lineage>
        <taxon>Bacteria</taxon>
        <taxon>Pseudomonadati</taxon>
        <taxon>Pseudomonadota</taxon>
        <taxon>Gammaproteobacteria</taxon>
        <taxon>Oceanospirillales</taxon>
        <taxon>Oceanospirillaceae</taxon>
        <taxon>Marinomonas</taxon>
    </lineage>
</organism>
<dbReference type="Gene3D" id="1.10.287.1260">
    <property type="match status" value="1"/>
</dbReference>
<dbReference type="SUPFAM" id="SSF82689">
    <property type="entry name" value="Mechanosensitive channel protein MscS (YggB), C-terminal domain"/>
    <property type="match status" value="1"/>
</dbReference>
<dbReference type="EMBL" id="CP000749">
    <property type="protein sequence ID" value="ABR71853.1"/>
    <property type="molecule type" value="Genomic_DNA"/>
</dbReference>
<evidence type="ECO:0000256" key="4">
    <source>
        <dbReference type="ARBA" id="ARBA00022692"/>
    </source>
</evidence>
<dbReference type="InterPro" id="IPR045275">
    <property type="entry name" value="MscS_archaea/bacteria_type"/>
</dbReference>
<feature type="domain" description="Mechanosensitive ion channel MscS" evidence="8">
    <location>
        <begin position="105"/>
        <end position="171"/>
    </location>
</feature>
<evidence type="ECO:0000256" key="3">
    <source>
        <dbReference type="ARBA" id="ARBA00022475"/>
    </source>
</evidence>
<dbReference type="InterPro" id="IPR010920">
    <property type="entry name" value="LSM_dom_sf"/>
</dbReference>
<feature type="transmembrane region" description="Helical" evidence="7">
    <location>
        <begin position="15"/>
        <end position="36"/>
    </location>
</feature>
<comment type="similarity">
    <text evidence="2 7">Belongs to the MscS (TC 1.A.23) family.</text>
</comment>
<comment type="caution">
    <text evidence="7">Lacks conserved residue(s) required for the propagation of feature annotation.</text>
</comment>
<evidence type="ECO:0000256" key="1">
    <source>
        <dbReference type="ARBA" id="ARBA00004651"/>
    </source>
</evidence>
<feature type="transmembrane region" description="Helical" evidence="7">
    <location>
        <begin position="89"/>
        <end position="118"/>
    </location>
</feature>
<dbReference type="Pfam" id="PF21082">
    <property type="entry name" value="MS_channel_3rd"/>
    <property type="match status" value="1"/>
</dbReference>
<keyword evidence="5 7" id="KW-1133">Transmembrane helix</keyword>
<dbReference type="Pfam" id="PF00924">
    <property type="entry name" value="MS_channel_2nd"/>
    <property type="match status" value="1"/>
</dbReference>
<dbReference type="Gene3D" id="3.30.70.100">
    <property type="match status" value="1"/>
</dbReference>
<dbReference type="eggNOG" id="COG3264">
    <property type="taxonomic scope" value="Bacteria"/>
</dbReference>
<dbReference type="InterPro" id="IPR006685">
    <property type="entry name" value="MscS_channel_2nd"/>
</dbReference>
<protein>
    <recommendedName>
        <fullName evidence="7">Small-conductance mechanosensitive channel</fullName>
    </recommendedName>
</protein>
<keyword evidence="7" id="KW-0813">Transport</keyword>
<evidence type="ECO:0000256" key="2">
    <source>
        <dbReference type="ARBA" id="ARBA00008017"/>
    </source>
</evidence>
<dbReference type="KEGG" id="mmw:Mmwyl1_2942"/>
<sequence length="304" mass="33358">MISIYDYVPAEFRQLAVVGVILVITVVLNWVAHVAVKRASLSKLARDSVDTTVLNFAQRLITVVIYGTGIGASLTHIPELKIVGHSLLTGAGILTVVGGLASQQVLGNIVSGFMIIFFRPFRIGDKITLSGNYTGVVEDITLRETIIRDFENNRVIIPNSQISSQVIVNTNHTDNRVCKFIEVGVGYSSDLDLAMTIMTEEISGHPFLIDQRTEEQKRDGVPVVVVRLTSLGDSSITLKAWAWAENSGNGFILQCDSYVNIKRRFDQAGIDIPFPQTTISFAENASVQIMRNKTLTDDASKDET</sequence>
<keyword evidence="7" id="KW-0406">Ion transport</keyword>
<reference evidence="10" key="1">
    <citation type="submission" date="2007-06" db="EMBL/GenBank/DDBJ databases">
        <title>Complete sequence of Marinomonas sp. MWYL1.</title>
        <authorList>
            <consortium name="US DOE Joint Genome Institute"/>
            <person name="Copeland A."/>
            <person name="Lucas S."/>
            <person name="Lapidus A."/>
            <person name="Barry K."/>
            <person name="Glavina del Rio T."/>
            <person name="Dalin E."/>
            <person name="Tice H."/>
            <person name="Pitluck S."/>
            <person name="Kiss H."/>
            <person name="Brettin T."/>
            <person name="Bruce D."/>
            <person name="Detter J.C."/>
            <person name="Han C."/>
            <person name="Schmutz J."/>
            <person name="Larimer F."/>
            <person name="Land M."/>
            <person name="Hauser L."/>
            <person name="Kyrpides N."/>
            <person name="Kim E."/>
            <person name="Johnston A.W.B."/>
            <person name="Todd J.D."/>
            <person name="Rogers R."/>
            <person name="Wexler M."/>
            <person name="Bond P.L."/>
            <person name="Li Y."/>
            <person name="Richardson P."/>
        </authorList>
    </citation>
    <scope>NUCLEOTIDE SEQUENCE [LARGE SCALE GENOMIC DNA]</scope>
    <source>
        <strain evidence="10">MWYL1</strain>
    </source>
</reference>
<comment type="subcellular location">
    <subcellularLocation>
        <location evidence="7">Cell inner membrane</location>
        <topology evidence="7">Multi-pass membrane protein</topology>
    </subcellularLocation>
    <subcellularLocation>
        <location evidence="1">Cell membrane</location>
        <topology evidence="1">Multi-pass membrane protein</topology>
    </subcellularLocation>
</comment>
<dbReference type="PANTHER" id="PTHR30221:SF1">
    <property type="entry name" value="SMALL-CONDUCTANCE MECHANOSENSITIVE CHANNEL"/>
    <property type="match status" value="1"/>
</dbReference>
<keyword evidence="6 7" id="KW-0472">Membrane</keyword>
<dbReference type="AlphaFoldDB" id="A6VZH4"/>
<keyword evidence="7" id="KW-0997">Cell inner membrane</keyword>
<proteinExistence type="inferred from homology"/>
<evidence type="ECO:0000259" key="9">
    <source>
        <dbReference type="Pfam" id="PF21082"/>
    </source>
</evidence>
<name>A6VZH4_MARMS</name>
<dbReference type="GO" id="GO:0005886">
    <property type="term" value="C:plasma membrane"/>
    <property type="evidence" value="ECO:0007669"/>
    <property type="project" value="UniProtKB-SubCell"/>
</dbReference>
<dbReference type="SUPFAM" id="SSF50182">
    <property type="entry name" value="Sm-like ribonucleoproteins"/>
    <property type="match status" value="1"/>
</dbReference>
<comment type="subunit">
    <text evidence="7">Homoheptamer.</text>
</comment>
<evidence type="ECO:0000256" key="6">
    <source>
        <dbReference type="ARBA" id="ARBA00023136"/>
    </source>
</evidence>
<accession>A6VZH4</accession>
<dbReference type="OrthoDB" id="9809206at2"/>
<feature type="domain" description="Mechanosensitive ion channel MscS C-terminal" evidence="9">
    <location>
        <begin position="181"/>
        <end position="272"/>
    </location>
</feature>
<evidence type="ECO:0000259" key="8">
    <source>
        <dbReference type="Pfam" id="PF00924"/>
    </source>
</evidence>
<feature type="transmembrane region" description="Helical" evidence="7">
    <location>
        <begin position="56"/>
        <end position="77"/>
    </location>
</feature>
<evidence type="ECO:0000256" key="7">
    <source>
        <dbReference type="RuleBase" id="RU369025"/>
    </source>
</evidence>
<gene>
    <name evidence="10" type="ordered locus">Mmwyl1_2942</name>
</gene>
<dbReference type="HOGENOM" id="CLU_037945_3_1_6"/>
<dbReference type="GO" id="GO:0008381">
    <property type="term" value="F:mechanosensitive monoatomic ion channel activity"/>
    <property type="evidence" value="ECO:0007669"/>
    <property type="project" value="InterPro"/>
</dbReference>
<keyword evidence="7" id="KW-0407">Ion channel</keyword>